<dbReference type="GO" id="GO:0006950">
    <property type="term" value="P:response to stress"/>
    <property type="evidence" value="ECO:0007669"/>
    <property type="project" value="TreeGrafter"/>
</dbReference>
<feature type="domain" description="HTH marR-type" evidence="1">
    <location>
        <begin position="11"/>
        <end position="147"/>
    </location>
</feature>
<dbReference type="EMBL" id="CP045529">
    <property type="protein sequence ID" value="QFU99303.1"/>
    <property type="molecule type" value="Genomic_DNA"/>
</dbReference>
<keyword evidence="3" id="KW-1185">Reference proteome</keyword>
<dbReference type="RefSeq" id="WP_036947100.1">
    <property type="nucleotide sequence ID" value="NZ_BAABIH010000008.1"/>
</dbReference>
<dbReference type="InterPro" id="IPR036390">
    <property type="entry name" value="WH_DNA-bd_sf"/>
</dbReference>
<dbReference type="AlphaFoldDB" id="A0A5P9QCW3"/>
<dbReference type="OrthoDB" id="8635520at2"/>
<dbReference type="Proteomes" id="UP000326702">
    <property type="component" value="Chromosome"/>
</dbReference>
<protein>
    <recommendedName>
        <fullName evidence="1">HTH marR-type domain-containing protein</fullName>
    </recommendedName>
</protein>
<dbReference type="InterPro" id="IPR036388">
    <property type="entry name" value="WH-like_DNA-bd_sf"/>
</dbReference>
<reference evidence="2 3" key="1">
    <citation type="submission" date="2019-10" db="EMBL/GenBank/DDBJ databases">
        <title>Genome sequence of Luteimicrobium xylanilyticum HY-24.</title>
        <authorList>
            <person name="Kim D.Y."/>
            <person name="Park H.-Y."/>
        </authorList>
    </citation>
    <scope>NUCLEOTIDE SEQUENCE [LARGE SCALE GENOMIC DNA]</scope>
    <source>
        <strain evidence="2 3">HY-24</strain>
    </source>
</reference>
<evidence type="ECO:0000313" key="3">
    <source>
        <dbReference type="Proteomes" id="UP000326702"/>
    </source>
</evidence>
<dbReference type="InterPro" id="IPR000835">
    <property type="entry name" value="HTH_MarR-typ"/>
</dbReference>
<sequence>MAEPRWLTADQMRSWLRLQAVVELLPGVLDQQLQRDAQLTHYEYLVLAILSDAPERSLRMSDLARRTNATLPRLSHVVRRLEDRGFVQRAPVPDDGRVTIASLTDAGWAKVVASAPGHARTVLEHVYDRLDEEDVADLNRVLAKVVRGIDPGDRFGALADDHPAIHDDGTVSR</sequence>
<gene>
    <name evidence="2" type="ORF">KDY119_02831</name>
</gene>
<evidence type="ECO:0000313" key="2">
    <source>
        <dbReference type="EMBL" id="QFU99303.1"/>
    </source>
</evidence>
<name>A0A5P9QCW3_9MICO</name>
<accession>A0A5P9QCW3</accession>
<dbReference type="PANTHER" id="PTHR33164">
    <property type="entry name" value="TRANSCRIPTIONAL REGULATOR, MARR FAMILY"/>
    <property type="match status" value="1"/>
</dbReference>
<dbReference type="KEGG" id="lxl:KDY119_02831"/>
<dbReference type="SUPFAM" id="SSF46785">
    <property type="entry name" value="Winged helix' DNA-binding domain"/>
    <property type="match status" value="1"/>
</dbReference>
<dbReference type="PROSITE" id="PS50995">
    <property type="entry name" value="HTH_MARR_2"/>
    <property type="match status" value="1"/>
</dbReference>
<dbReference type="PANTHER" id="PTHR33164:SF99">
    <property type="entry name" value="MARR FAMILY REGULATORY PROTEIN"/>
    <property type="match status" value="1"/>
</dbReference>
<dbReference type="SMART" id="SM00347">
    <property type="entry name" value="HTH_MARR"/>
    <property type="match status" value="1"/>
</dbReference>
<proteinExistence type="predicted"/>
<dbReference type="InterPro" id="IPR039422">
    <property type="entry name" value="MarR/SlyA-like"/>
</dbReference>
<organism evidence="2 3">
    <name type="scientific">Luteimicrobium xylanilyticum</name>
    <dbReference type="NCBI Taxonomy" id="1133546"/>
    <lineage>
        <taxon>Bacteria</taxon>
        <taxon>Bacillati</taxon>
        <taxon>Actinomycetota</taxon>
        <taxon>Actinomycetes</taxon>
        <taxon>Micrococcales</taxon>
        <taxon>Luteimicrobium</taxon>
    </lineage>
</organism>
<dbReference type="Pfam" id="PF01047">
    <property type="entry name" value="MarR"/>
    <property type="match status" value="1"/>
</dbReference>
<dbReference type="Gene3D" id="1.10.10.10">
    <property type="entry name" value="Winged helix-like DNA-binding domain superfamily/Winged helix DNA-binding domain"/>
    <property type="match status" value="1"/>
</dbReference>
<evidence type="ECO:0000259" key="1">
    <source>
        <dbReference type="PROSITE" id="PS50995"/>
    </source>
</evidence>
<dbReference type="GO" id="GO:0003700">
    <property type="term" value="F:DNA-binding transcription factor activity"/>
    <property type="evidence" value="ECO:0007669"/>
    <property type="project" value="InterPro"/>
</dbReference>